<evidence type="ECO:0000256" key="7">
    <source>
        <dbReference type="RuleBase" id="RU361183"/>
    </source>
</evidence>
<protein>
    <recommendedName>
        <fullName evidence="7">Metalloendopeptidase</fullName>
        <ecNumber evidence="7">3.4.24.-</ecNumber>
    </recommendedName>
</protein>
<feature type="compositionally biased region" description="Low complexity" evidence="8">
    <location>
        <begin position="233"/>
        <end position="252"/>
    </location>
</feature>
<dbReference type="InterPro" id="IPR006026">
    <property type="entry name" value="Peptidase_Metallo"/>
</dbReference>
<evidence type="ECO:0000256" key="2">
    <source>
        <dbReference type="ARBA" id="ARBA00022723"/>
    </source>
</evidence>
<dbReference type="Proteomes" id="UP001158576">
    <property type="component" value="Chromosome 2"/>
</dbReference>
<feature type="region of interest" description="Disordered" evidence="8">
    <location>
        <begin position="1"/>
        <end position="79"/>
    </location>
</feature>
<dbReference type="InterPro" id="IPR024079">
    <property type="entry name" value="MetalloPept_cat_dom_sf"/>
</dbReference>
<dbReference type="PANTHER" id="PTHR10127:SF780">
    <property type="entry name" value="METALLOENDOPEPTIDASE"/>
    <property type="match status" value="1"/>
</dbReference>
<evidence type="ECO:0000256" key="8">
    <source>
        <dbReference type="SAM" id="MobiDB-lite"/>
    </source>
</evidence>
<organism evidence="10 11">
    <name type="scientific">Oikopleura dioica</name>
    <name type="common">Tunicate</name>
    <dbReference type="NCBI Taxonomy" id="34765"/>
    <lineage>
        <taxon>Eukaryota</taxon>
        <taxon>Metazoa</taxon>
        <taxon>Chordata</taxon>
        <taxon>Tunicata</taxon>
        <taxon>Appendicularia</taxon>
        <taxon>Copelata</taxon>
        <taxon>Oikopleuridae</taxon>
        <taxon>Oikopleura</taxon>
    </lineage>
</organism>
<feature type="domain" description="Peptidase M12A" evidence="9">
    <location>
        <begin position="762"/>
        <end position="887"/>
    </location>
</feature>
<dbReference type="PROSITE" id="PS51864">
    <property type="entry name" value="ASTACIN"/>
    <property type="match status" value="1"/>
</dbReference>
<sequence length="887" mass="97598">MPHYAESRFHPVHSYPDDQPTPEQFQGSNGYETDRFEFASDITPKAPKRQRRDRKLYGSRDDSLLTSSTSSDSQRRDGKKMKRLGYDYILSVRNDSSDLGCGLNAVPDEYGVCSCDENFTEHLSGKCPLSNLIFHSLSCEGTYCVSCSSLSLTGPGADGQACTCHPYAKADDNGVCQCLPGFKRFNDGLVDICISCDQVQGLFSNPESCSCSSGSSINEFGVCMPDENGLSATTSSPTLSTTNTGETTAAQTEWGNSTTELDSTTDLMEDTTSVETLASTTAISVDDQTSFIGDFGTTQEMASLSDSYSSQTTEEYAFTSGITSTLAASTLESETESVTDYFTEEITSAETQTAEVTSIKMESDEATTGPNSIFTDVPSATPEQTDTIPHTTADNTYPSSTEIATTEENEATTFTTEVFISNGTQPEELEPTTSAESLLTQTEPLTAAFTTHAQTTEISMTTALSDNFTTAGFSNESVVDWPLKRYGGVRTRTQVCNTDNCGVGSTRTVTESCNAASSCFAIVTNNVTMSFDLTVSFSTNATYNSSTDDNIDMITSGIRDALESIGSYLGSYNIMINVQPTTARRRRTADLSNIEDYHIESEIYLEEKLEKDKIQSLRLLNVSDFLERFNLLLDENGYQVESESDPEVAVEESLKTDNSFDPSDGISCADVNAEPVGAQCLCRYGFKDYGVGSELERGGREDDMIFGEWQAQKMRDKGQSTIGHRIDPTLDINPLYRQYLARNGMNRNETTDAMERRRELTRAIGAVVKWDQYREHNKHVIPFYFQDNYPAELREDIKRALFDLGSNTCIDFRLVNAKDRSYDSKIKITSGSGCYSYVGFQGVSEQEISIRSLGCVSRGTVQHEFMHALGFYHEQARPDAKNTSKSR</sequence>
<feature type="region of interest" description="Disordered" evidence="8">
    <location>
        <begin position="233"/>
        <end position="265"/>
    </location>
</feature>
<evidence type="ECO:0000256" key="6">
    <source>
        <dbReference type="PROSITE-ProRule" id="PRU01211"/>
    </source>
</evidence>
<evidence type="ECO:0000259" key="9">
    <source>
        <dbReference type="PROSITE" id="PS51864"/>
    </source>
</evidence>
<dbReference type="EC" id="3.4.24.-" evidence="7"/>
<name>A0ABN7TDT1_OIKDI</name>
<accession>A0ABN7TDT1</accession>
<keyword evidence="11" id="KW-1185">Reference proteome</keyword>
<dbReference type="PRINTS" id="PR00480">
    <property type="entry name" value="ASTACIN"/>
</dbReference>
<feature type="binding site" evidence="6">
    <location>
        <position position="873"/>
    </location>
    <ligand>
        <name>Zn(2+)</name>
        <dbReference type="ChEBI" id="CHEBI:29105"/>
        <note>catalytic</note>
    </ligand>
</feature>
<proteinExistence type="predicted"/>
<keyword evidence="5 6" id="KW-0482">Metalloprotease</keyword>
<dbReference type="SUPFAM" id="SSF55486">
    <property type="entry name" value="Metalloproteases ('zincins'), catalytic domain"/>
    <property type="match status" value="1"/>
</dbReference>
<feature type="binding site" evidence="6">
    <location>
        <position position="867"/>
    </location>
    <ligand>
        <name>Zn(2+)</name>
        <dbReference type="ChEBI" id="CHEBI:29105"/>
        <note>catalytic</note>
    </ligand>
</feature>
<evidence type="ECO:0000256" key="4">
    <source>
        <dbReference type="ARBA" id="ARBA00022833"/>
    </source>
</evidence>
<comment type="cofactor">
    <cofactor evidence="6 7">
        <name>Zn(2+)</name>
        <dbReference type="ChEBI" id="CHEBI:29105"/>
    </cofactor>
    <text evidence="6 7">Binds 1 zinc ion per subunit.</text>
</comment>
<dbReference type="InterPro" id="IPR001506">
    <property type="entry name" value="Peptidase_M12A"/>
</dbReference>
<dbReference type="Gene3D" id="3.40.390.10">
    <property type="entry name" value="Collagenase (Catalytic Domain)"/>
    <property type="match status" value="1"/>
</dbReference>
<comment type="caution">
    <text evidence="6">Lacks conserved residue(s) required for the propagation of feature annotation.</text>
</comment>
<keyword evidence="3 6" id="KW-0378">Hydrolase</keyword>
<gene>
    <name evidence="10" type="ORF">OKIOD_LOCUS16472</name>
</gene>
<feature type="region of interest" description="Disordered" evidence="8">
    <location>
        <begin position="352"/>
        <end position="398"/>
    </location>
</feature>
<evidence type="ECO:0000256" key="1">
    <source>
        <dbReference type="ARBA" id="ARBA00022670"/>
    </source>
</evidence>
<feature type="compositionally biased region" description="Polar residues" evidence="8">
    <location>
        <begin position="21"/>
        <end position="31"/>
    </location>
</feature>
<feature type="active site" evidence="6">
    <location>
        <position position="864"/>
    </location>
</feature>
<dbReference type="EMBL" id="OU015567">
    <property type="protein sequence ID" value="CAG5113617.1"/>
    <property type="molecule type" value="Genomic_DNA"/>
</dbReference>
<feature type="binding site" evidence="6">
    <location>
        <position position="863"/>
    </location>
    <ligand>
        <name>Zn(2+)</name>
        <dbReference type="ChEBI" id="CHEBI:29105"/>
        <note>catalytic</note>
    </ligand>
</feature>
<keyword evidence="1 6" id="KW-0645">Protease</keyword>
<evidence type="ECO:0000256" key="3">
    <source>
        <dbReference type="ARBA" id="ARBA00022801"/>
    </source>
</evidence>
<dbReference type="SMART" id="SM00235">
    <property type="entry name" value="ZnMc"/>
    <property type="match status" value="1"/>
</dbReference>
<evidence type="ECO:0000256" key="5">
    <source>
        <dbReference type="ARBA" id="ARBA00023049"/>
    </source>
</evidence>
<reference evidence="10 11" key="1">
    <citation type="submission" date="2021-04" db="EMBL/GenBank/DDBJ databases">
        <authorList>
            <person name="Bliznina A."/>
        </authorList>
    </citation>
    <scope>NUCLEOTIDE SEQUENCE [LARGE SCALE GENOMIC DNA]</scope>
</reference>
<dbReference type="PANTHER" id="PTHR10127">
    <property type="entry name" value="DISCOIDIN, CUB, EGF, LAMININ , AND ZINC METALLOPROTEASE DOMAIN CONTAINING"/>
    <property type="match status" value="1"/>
</dbReference>
<dbReference type="Pfam" id="PF01400">
    <property type="entry name" value="Astacin"/>
    <property type="match status" value="1"/>
</dbReference>
<keyword evidence="2 6" id="KW-0479">Metal-binding</keyword>
<keyword evidence="4 6" id="KW-0862">Zinc</keyword>
<feature type="compositionally biased region" description="Polar residues" evidence="8">
    <location>
        <begin position="253"/>
        <end position="265"/>
    </location>
</feature>
<feature type="compositionally biased region" description="Polar residues" evidence="8">
    <location>
        <begin position="381"/>
        <end position="398"/>
    </location>
</feature>
<evidence type="ECO:0000313" key="10">
    <source>
        <dbReference type="EMBL" id="CAG5113617.1"/>
    </source>
</evidence>
<evidence type="ECO:0000313" key="11">
    <source>
        <dbReference type="Proteomes" id="UP001158576"/>
    </source>
</evidence>